<gene>
    <name evidence="1" type="ORF">NBR_LOCUS7998</name>
</gene>
<accession>A0A158QY73</accession>
<dbReference type="OMA" id="TRISEFC"/>
<organism evidence="3">
    <name type="scientific">Nippostrongylus brasiliensis</name>
    <name type="common">Rat hookworm</name>
    <dbReference type="NCBI Taxonomy" id="27835"/>
    <lineage>
        <taxon>Eukaryota</taxon>
        <taxon>Metazoa</taxon>
        <taxon>Ecdysozoa</taxon>
        <taxon>Nematoda</taxon>
        <taxon>Chromadorea</taxon>
        <taxon>Rhabditida</taxon>
        <taxon>Rhabditina</taxon>
        <taxon>Rhabditomorpha</taxon>
        <taxon>Strongyloidea</taxon>
        <taxon>Heligmosomidae</taxon>
        <taxon>Nippostrongylus</taxon>
    </lineage>
</organism>
<evidence type="ECO:0000313" key="2">
    <source>
        <dbReference type="Proteomes" id="UP000271162"/>
    </source>
</evidence>
<sequence length="339" mass="37990">MDSDSSSTVSVCSSNGTFDSSLEVSGVSEGSQPNDRSTLWPTVDSPTMLEVDFGSLYVDYGIPFFICFYKDTAETYMSRVGAGHVFGVSFQPALRQLLSRCQEHSYAPTWLRCTLMMIDYSFATKVVAVLAEFSSRLLELNIGSTLLLQERHRCNPNDEAACVADMLKIWLSECRMGLKCLRIFAFVEIGTELRNLLAACQSLKHISFARFSKIDCTAFHNIESLEFNGCGMAFTNEDLLFAKHLVKYFPNVEVVGFRGVCFDPVLTSLVRHLMQTGGRYQLYQIVSVKQFASLVKTVLKPVPGKEHQDCVEFVSERFGTRLVVYGSNLVYRTAHTFSC</sequence>
<keyword evidence="2" id="KW-1185">Reference proteome</keyword>
<proteinExistence type="predicted"/>
<evidence type="ECO:0000313" key="1">
    <source>
        <dbReference type="EMBL" id="VDL71587.1"/>
    </source>
</evidence>
<dbReference type="WBParaSite" id="NBR_0000799701-mRNA-1">
    <property type="protein sequence ID" value="NBR_0000799701-mRNA-1"/>
    <property type="gene ID" value="NBR_0000799701"/>
</dbReference>
<dbReference type="AlphaFoldDB" id="A0A158QY73"/>
<dbReference type="Proteomes" id="UP000271162">
    <property type="component" value="Unassembled WGS sequence"/>
</dbReference>
<reference evidence="3" key="1">
    <citation type="submission" date="2016-04" db="UniProtKB">
        <authorList>
            <consortium name="WormBaseParasite"/>
        </authorList>
    </citation>
    <scope>IDENTIFICATION</scope>
</reference>
<evidence type="ECO:0000313" key="3">
    <source>
        <dbReference type="WBParaSite" id="NBR_0000799701-mRNA-1"/>
    </source>
</evidence>
<dbReference type="EMBL" id="UYSL01019951">
    <property type="protein sequence ID" value="VDL71587.1"/>
    <property type="molecule type" value="Genomic_DNA"/>
</dbReference>
<reference evidence="1 2" key="2">
    <citation type="submission" date="2018-11" db="EMBL/GenBank/DDBJ databases">
        <authorList>
            <consortium name="Pathogen Informatics"/>
        </authorList>
    </citation>
    <scope>NUCLEOTIDE SEQUENCE [LARGE SCALE GENOMIC DNA]</scope>
</reference>
<name>A0A158QY73_NIPBR</name>
<protein>
    <submittedName>
        <fullName evidence="3">F-box/LRR-repeat protein 7</fullName>
    </submittedName>
</protein>